<reference evidence="1" key="1">
    <citation type="submission" date="2021-02" db="EMBL/GenBank/DDBJ databases">
        <authorList>
            <consortium name="DOE Joint Genome Institute"/>
            <person name="Ahrendt S."/>
            <person name="Looney B.P."/>
            <person name="Miyauchi S."/>
            <person name="Morin E."/>
            <person name="Drula E."/>
            <person name="Courty P.E."/>
            <person name="Chicoki N."/>
            <person name="Fauchery L."/>
            <person name="Kohler A."/>
            <person name="Kuo A."/>
            <person name="Labutti K."/>
            <person name="Pangilinan J."/>
            <person name="Lipzen A."/>
            <person name="Riley R."/>
            <person name="Andreopoulos W."/>
            <person name="He G."/>
            <person name="Johnson J."/>
            <person name="Barry K.W."/>
            <person name="Grigoriev I.V."/>
            <person name="Nagy L."/>
            <person name="Hibbett D."/>
            <person name="Henrissat B."/>
            <person name="Matheny P.B."/>
            <person name="Labbe J."/>
            <person name="Martin F."/>
        </authorList>
    </citation>
    <scope>NUCLEOTIDE SEQUENCE</scope>
    <source>
        <strain evidence="1">FP105234-sp</strain>
    </source>
</reference>
<dbReference type="Proteomes" id="UP000814033">
    <property type="component" value="Unassembled WGS sequence"/>
</dbReference>
<comment type="caution">
    <text evidence="1">The sequence shown here is derived from an EMBL/GenBank/DDBJ whole genome shotgun (WGS) entry which is preliminary data.</text>
</comment>
<evidence type="ECO:0000313" key="2">
    <source>
        <dbReference type="Proteomes" id="UP000814033"/>
    </source>
</evidence>
<proteinExistence type="predicted"/>
<protein>
    <submittedName>
        <fullName evidence="1">Uncharacterized protein</fullName>
    </submittedName>
</protein>
<sequence>MFLHPRQKSETKSNNTEHSDHYSEATAPPAAPDPIRLPKDHADLTEIDPATLTIALFNAMGYSIPVNSDARSPPLTKCVIYMEFIEDKARGNSSRTHPAASLSEAAQSFFSRLASLTPPSRKSPDLLTTALFNAMGYSNDVRGPNRCKFYPPTEFVVYLEFIEDKARGNANRTHPAASLYEAAHNFFSRPALPPAFTPSFPRNLATSVFSDPIRHPVANAFNLSHMLPTRAAELLFDSLGLMGFGPCPSPEFVILLEFVASQVLDTTFAGTAPAESLVGAVYQFLFRRAAIISRTLPPRSPALDSEAMARDADEALLSLLGGYPDLRDAHPTSLSRALYRCIGLETDPSCTMPDPASVIHAEFLDDQRHYTPDRAVPAKTLVDAAYNYLRRRSVRYPLTSPASYEAARRRVESDHGEPATLLYRGCD</sequence>
<reference evidence="1" key="2">
    <citation type="journal article" date="2022" name="New Phytol.">
        <title>Evolutionary transition to the ectomycorrhizal habit in the genomes of a hyperdiverse lineage of mushroom-forming fungi.</title>
        <authorList>
            <person name="Looney B."/>
            <person name="Miyauchi S."/>
            <person name="Morin E."/>
            <person name="Drula E."/>
            <person name="Courty P.E."/>
            <person name="Kohler A."/>
            <person name="Kuo A."/>
            <person name="LaButti K."/>
            <person name="Pangilinan J."/>
            <person name="Lipzen A."/>
            <person name="Riley R."/>
            <person name="Andreopoulos W."/>
            <person name="He G."/>
            <person name="Johnson J."/>
            <person name="Nolan M."/>
            <person name="Tritt A."/>
            <person name="Barry K.W."/>
            <person name="Grigoriev I.V."/>
            <person name="Nagy L.G."/>
            <person name="Hibbett D."/>
            <person name="Henrissat B."/>
            <person name="Matheny P.B."/>
            <person name="Labbe J."/>
            <person name="Martin F.M."/>
        </authorList>
    </citation>
    <scope>NUCLEOTIDE SEQUENCE</scope>
    <source>
        <strain evidence="1">FP105234-sp</strain>
    </source>
</reference>
<evidence type="ECO:0000313" key="1">
    <source>
        <dbReference type="EMBL" id="KAI0047981.1"/>
    </source>
</evidence>
<accession>A0ACB8RV41</accession>
<gene>
    <name evidence="1" type="ORF">FA95DRAFT_1572174</name>
</gene>
<keyword evidence="2" id="KW-1185">Reference proteome</keyword>
<organism evidence="1 2">
    <name type="scientific">Auriscalpium vulgare</name>
    <dbReference type="NCBI Taxonomy" id="40419"/>
    <lineage>
        <taxon>Eukaryota</taxon>
        <taxon>Fungi</taxon>
        <taxon>Dikarya</taxon>
        <taxon>Basidiomycota</taxon>
        <taxon>Agaricomycotina</taxon>
        <taxon>Agaricomycetes</taxon>
        <taxon>Russulales</taxon>
        <taxon>Auriscalpiaceae</taxon>
        <taxon>Auriscalpium</taxon>
    </lineage>
</organism>
<name>A0ACB8RV41_9AGAM</name>
<dbReference type="EMBL" id="MU275894">
    <property type="protein sequence ID" value="KAI0047981.1"/>
    <property type="molecule type" value="Genomic_DNA"/>
</dbReference>